<name>A1K9N7_AZOSB</name>
<sequence>MNHPALRRAGGLLLVAGVLALLPAASQADPYRDHRSWVEYREPHGHVVPRLSHRHRTIVYGGMPYYYDHGLWYRPWQGSFVLIAPPVGIAVPVLPRGVVTVYAGGQRYYRHGEVYYVRRGDGYVVVDAPDIGYDADSASERRSPLPQTSDDLYIYPGRGQSERQQRNDRFECHEWAAEQTGYDPTVAGGGSGYSPTRRGDYLRAMSACLEARGYTVR</sequence>
<dbReference type="EMBL" id="AM406670">
    <property type="protein sequence ID" value="CAL95542.1"/>
    <property type="molecule type" value="Genomic_DNA"/>
</dbReference>
<gene>
    <name evidence="2" type="ordered locus">azo2926</name>
</gene>
<organism evidence="2 3">
    <name type="scientific">Azoarcus sp. (strain BH72)</name>
    <dbReference type="NCBI Taxonomy" id="418699"/>
    <lineage>
        <taxon>Bacteria</taxon>
        <taxon>Pseudomonadati</taxon>
        <taxon>Pseudomonadota</taxon>
        <taxon>Betaproteobacteria</taxon>
        <taxon>Rhodocyclales</taxon>
        <taxon>Zoogloeaceae</taxon>
        <taxon>Azoarcus</taxon>
    </lineage>
</organism>
<dbReference type="KEGG" id="azo:azo2926"/>
<dbReference type="HOGENOM" id="CLU_1282341_0_0_4"/>
<feature type="signal peptide" evidence="1">
    <location>
        <begin position="1"/>
        <end position="28"/>
    </location>
</feature>
<protein>
    <submittedName>
        <fullName evidence="2">Conserved hypothetical secreted protein</fullName>
    </submittedName>
</protein>
<dbReference type="Proteomes" id="UP000002588">
    <property type="component" value="Chromosome"/>
</dbReference>
<dbReference type="RefSeq" id="WP_011766652.1">
    <property type="nucleotide sequence ID" value="NC_008702.1"/>
</dbReference>
<reference evidence="2 3" key="1">
    <citation type="journal article" date="2006" name="Nat. Biotechnol.">
        <title>Complete genome of the mutualistic, N2-fixing grass endophyte Azoarcus sp. strain BH72.</title>
        <authorList>
            <person name="Krause A."/>
            <person name="Ramakumar A."/>
            <person name="Bartels D."/>
            <person name="Battistoni F."/>
            <person name="Bekel T."/>
            <person name="Boch J."/>
            <person name="Boehm M."/>
            <person name="Friedrich F."/>
            <person name="Hurek T."/>
            <person name="Krause L."/>
            <person name="Linke B."/>
            <person name="McHardy A.C."/>
            <person name="Sarkar A."/>
            <person name="Schneiker S."/>
            <person name="Syed A.A."/>
            <person name="Thauer R."/>
            <person name="Vorhoelter F.-J."/>
            <person name="Weidner S."/>
            <person name="Puehler A."/>
            <person name="Reinhold-Hurek B."/>
            <person name="Kaiser O."/>
            <person name="Goesmann A."/>
        </authorList>
    </citation>
    <scope>NUCLEOTIDE SEQUENCE [LARGE SCALE GENOMIC DNA]</scope>
    <source>
        <strain evidence="2 3">BH72</strain>
    </source>
</reference>
<feature type="chain" id="PRO_5002635377" evidence="1">
    <location>
        <begin position="29"/>
        <end position="217"/>
    </location>
</feature>
<dbReference type="AlphaFoldDB" id="A1K9N7"/>
<accession>A1K9N7</accession>
<evidence type="ECO:0000256" key="1">
    <source>
        <dbReference type="SAM" id="SignalP"/>
    </source>
</evidence>
<dbReference type="eggNOG" id="COG3103">
    <property type="taxonomic scope" value="Bacteria"/>
</dbReference>
<dbReference type="InterPro" id="IPR045398">
    <property type="entry name" value="DUF6515"/>
</dbReference>
<keyword evidence="1" id="KW-0732">Signal</keyword>
<dbReference type="STRING" id="62928.azo2926"/>
<proteinExistence type="predicted"/>
<evidence type="ECO:0000313" key="2">
    <source>
        <dbReference type="EMBL" id="CAL95542.1"/>
    </source>
</evidence>
<dbReference type="Pfam" id="PF20125">
    <property type="entry name" value="DUF6515"/>
    <property type="match status" value="1"/>
</dbReference>
<evidence type="ECO:0000313" key="3">
    <source>
        <dbReference type="Proteomes" id="UP000002588"/>
    </source>
</evidence>
<keyword evidence="3" id="KW-1185">Reference proteome</keyword>